<dbReference type="GO" id="GO:0016787">
    <property type="term" value="F:hydrolase activity"/>
    <property type="evidence" value="ECO:0007669"/>
    <property type="project" value="UniProtKB-KW"/>
</dbReference>
<sequence>MSFQKGLRLLTQMTGGSGTQNILRHNSSNGSARSLKMITKHYDEITIPVPWGHIAGKWYGPKHVRPILGMHGWQDNAGTFDTLAPLLPPHLSFLSIDCPGHGLSSWLPPGIIYHSIDYVLLIRRIMEEYNWDKVSIMGHSMSSINGFVFSALFPDKVDMFIGLDVLKPPIRSPRHIVTGLSERLENALKVERRNRIGTEPPAYEWDQLVERLHLGTDKSVSMEACKFLLQRNAKPSTHEPHKYYFSRDSRLKNSLFYTLSIDVPLEMASRITCPHLFIKAKQAPYYERKEYYDATLAALRKNSQFEYHEVDGTHHVHLNEPEKVASIINSFINKCRPL</sequence>
<evidence type="ECO:0000256" key="1">
    <source>
        <dbReference type="ARBA" id="ARBA00008645"/>
    </source>
</evidence>
<organism evidence="4 5">
    <name type="scientific">Drosophila lebanonensis</name>
    <name type="common">Fruit fly</name>
    <name type="synonym">Scaptodrosophila lebanonensis</name>
    <dbReference type="NCBI Taxonomy" id="7225"/>
    <lineage>
        <taxon>Eukaryota</taxon>
        <taxon>Metazoa</taxon>
        <taxon>Ecdysozoa</taxon>
        <taxon>Arthropoda</taxon>
        <taxon>Hexapoda</taxon>
        <taxon>Insecta</taxon>
        <taxon>Pterygota</taxon>
        <taxon>Neoptera</taxon>
        <taxon>Endopterygota</taxon>
        <taxon>Diptera</taxon>
        <taxon>Brachycera</taxon>
        <taxon>Muscomorpha</taxon>
        <taxon>Ephydroidea</taxon>
        <taxon>Drosophilidae</taxon>
        <taxon>Scaptodrosophila</taxon>
    </lineage>
</organism>
<feature type="domain" description="AB hydrolase-1" evidence="3">
    <location>
        <begin position="66"/>
        <end position="174"/>
    </location>
</feature>
<proteinExistence type="inferred from homology"/>
<dbReference type="GO" id="GO:0016020">
    <property type="term" value="C:membrane"/>
    <property type="evidence" value="ECO:0007669"/>
    <property type="project" value="TreeGrafter"/>
</dbReference>
<dbReference type="PANTHER" id="PTHR43798:SF14">
    <property type="entry name" value="SERINE HYDROLASE-LIKE PROTEIN DDB_G0286239"/>
    <property type="match status" value="1"/>
</dbReference>
<dbReference type="Pfam" id="PF00561">
    <property type="entry name" value="Abhydrolase_1"/>
    <property type="match status" value="1"/>
</dbReference>
<reference evidence="5" key="1">
    <citation type="submission" date="2025-08" db="UniProtKB">
        <authorList>
            <consortium name="RefSeq"/>
        </authorList>
    </citation>
    <scope>IDENTIFICATION</scope>
    <source>
        <strain evidence="5">11010-0011.00</strain>
        <tissue evidence="5">Whole body</tissue>
    </source>
</reference>
<comment type="similarity">
    <text evidence="1">Belongs to the AB hydrolase superfamily.</text>
</comment>
<name>A0A6J2T9D2_DROLE</name>
<dbReference type="RefSeq" id="XP_030372624.1">
    <property type="nucleotide sequence ID" value="XM_030516764.1"/>
</dbReference>
<keyword evidence="2 5" id="KW-0378">Hydrolase</keyword>
<dbReference type="OrthoDB" id="190201at2759"/>
<evidence type="ECO:0000259" key="3">
    <source>
        <dbReference type="Pfam" id="PF00561"/>
    </source>
</evidence>
<protein>
    <submittedName>
        <fullName evidence="5">Probable serine hydrolase</fullName>
    </submittedName>
</protein>
<evidence type="ECO:0000313" key="4">
    <source>
        <dbReference type="Proteomes" id="UP000504634"/>
    </source>
</evidence>
<evidence type="ECO:0000313" key="5">
    <source>
        <dbReference type="RefSeq" id="XP_030372624.1"/>
    </source>
</evidence>
<dbReference type="InterPro" id="IPR029058">
    <property type="entry name" value="AB_hydrolase_fold"/>
</dbReference>
<accession>A0A6J2T9D2</accession>
<dbReference type="Proteomes" id="UP000504634">
    <property type="component" value="Unplaced"/>
</dbReference>
<keyword evidence="4" id="KW-1185">Reference proteome</keyword>
<dbReference type="InterPro" id="IPR000073">
    <property type="entry name" value="AB_hydrolase_1"/>
</dbReference>
<dbReference type="Gene3D" id="3.40.50.1820">
    <property type="entry name" value="alpha/beta hydrolase"/>
    <property type="match status" value="1"/>
</dbReference>
<dbReference type="InterPro" id="IPR050266">
    <property type="entry name" value="AB_hydrolase_sf"/>
</dbReference>
<dbReference type="AlphaFoldDB" id="A0A6J2T9D2"/>
<gene>
    <name evidence="5" type="primary">LOC115622723</name>
</gene>
<dbReference type="PANTHER" id="PTHR43798">
    <property type="entry name" value="MONOACYLGLYCEROL LIPASE"/>
    <property type="match status" value="1"/>
</dbReference>
<dbReference type="GeneID" id="115622723"/>
<evidence type="ECO:0000256" key="2">
    <source>
        <dbReference type="ARBA" id="ARBA00022801"/>
    </source>
</evidence>
<dbReference type="SUPFAM" id="SSF53474">
    <property type="entry name" value="alpha/beta-Hydrolases"/>
    <property type="match status" value="1"/>
</dbReference>